<evidence type="ECO:0000313" key="1">
    <source>
        <dbReference type="EMBL" id="GED11327.1"/>
    </source>
</evidence>
<comment type="caution">
    <text evidence="1">The sequence shown here is derived from an EMBL/GenBank/DDBJ whole genome shotgun (WGS) entry which is preliminary data.</text>
</comment>
<dbReference type="RefSeq" id="WP_141390751.1">
    <property type="nucleotide sequence ID" value="NZ_BJNZ01000027.1"/>
</dbReference>
<sequence length="84" mass="9047">MATTTEQPTVRPDVTCYHDHERWTIVTDGTPWGIGAGVMVVDGWFSPSSRHSQHPTLAAADAYADAVHAAWTAGAAQPNPRNYA</sequence>
<reference evidence="1 2" key="1">
    <citation type="submission" date="2019-06" db="EMBL/GenBank/DDBJ databases">
        <title>Whole genome shotgun sequence of Cellulosimicrobium cellulans NBRC 15516.</title>
        <authorList>
            <person name="Hosoyama A."/>
            <person name="Uohara A."/>
            <person name="Ohji S."/>
            <person name="Ichikawa N."/>
        </authorList>
    </citation>
    <scope>NUCLEOTIDE SEQUENCE [LARGE SCALE GENOMIC DNA]</scope>
    <source>
        <strain evidence="1 2">NBRC 15516</strain>
    </source>
</reference>
<organism evidence="1 2">
    <name type="scientific">Cellulosimicrobium cellulans</name>
    <name type="common">Arthrobacter luteus</name>
    <dbReference type="NCBI Taxonomy" id="1710"/>
    <lineage>
        <taxon>Bacteria</taxon>
        <taxon>Bacillati</taxon>
        <taxon>Actinomycetota</taxon>
        <taxon>Actinomycetes</taxon>
        <taxon>Micrococcales</taxon>
        <taxon>Promicromonosporaceae</taxon>
        <taxon>Cellulosimicrobium</taxon>
    </lineage>
</organism>
<dbReference type="AlphaFoldDB" id="A0A4Y4E2X6"/>
<accession>A0A4Y4E2X6</accession>
<dbReference type="Proteomes" id="UP000316659">
    <property type="component" value="Unassembled WGS sequence"/>
</dbReference>
<evidence type="ECO:0000313" key="2">
    <source>
        <dbReference type="Proteomes" id="UP000316659"/>
    </source>
</evidence>
<proteinExistence type="predicted"/>
<dbReference type="EMBL" id="BJNZ01000027">
    <property type="protein sequence ID" value="GED11327.1"/>
    <property type="molecule type" value="Genomic_DNA"/>
</dbReference>
<name>A0A4Y4E2X6_CELCE</name>
<protein>
    <submittedName>
        <fullName evidence="1">Uncharacterized protein</fullName>
    </submittedName>
</protein>
<gene>
    <name evidence="1" type="ORF">CCE02nite_33260</name>
</gene>